<evidence type="ECO:0000313" key="2">
    <source>
        <dbReference type="Proteomes" id="UP000289792"/>
    </source>
</evidence>
<comment type="caution">
    <text evidence="1">The sequence shown here is derived from an EMBL/GenBank/DDBJ whole genome shotgun (WGS) entry which is preliminary data.</text>
</comment>
<reference evidence="1 2" key="1">
    <citation type="submission" date="2019-01" db="EMBL/GenBank/DDBJ databases">
        <title>Genome sequence of the Antarctic species Gelidibacter gilvus ACAM 158(T).</title>
        <authorList>
            <person name="Bowman J.P."/>
        </authorList>
    </citation>
    <scope>NUCLEOTIDE SEQUENCE [LARGE SCALE GENOMIC DNA]</scope>
    <source>
        <strain evidence="1 2">IC158</strain>
    </source>
</reference>
<accession>A0A4Q0XCS8</accession>
<dbReference type="AlphaFoldDB" id="A0A4Q0XCS8"/>
<dbReference type="OrthoDB" id="9800168at2"/>
<dbReference type="InterPro" id="IPR040807">
    <property type="entry name" value="DUF5522"/>
</dbReference>
<gene>
    <name evidence="1" type="ORF">ESZ48_17295</name>
</gene>
<name>A0A4Q0XCS8_9FLAO</name>
<protein>
    <submittedName>
        <fullName evidence="1">Uncharacterized protein</fullName>
    </submittedName>
</protein>
<dbReference type="RefSeq" id="WP_129018756.1">
    <property type="nucleotide sequence ID" value="NZ_SDDZ01000016.1"/>
</dbReference>
<proteinExistence type="predicted"/>
<dbReference type="Pfam" id="PF17653">
    <property type="entry name" value="DUF5522"/>
    <property type="match status" value="1"/>
</dbReference>
<evidence type="ECO:0000313" key="1">
    <source>
        <dbReference type="EMBL" id="RXJ44564.1"/>
    </source>
</evidence>
<sequence>MKKIVPLEEGDYYLTPEGYRCFTAQYLLKRGYCCESGCRHCPYGFDPSTQLRTGKNKLKKN</sequence>
<organism evidence="1 2">
    <name type="scientific">Gelidibacter gilvus</name>
    <dbReference type="NCBI Taxonomy" id="59602"/>
    <lineage>
        <taxon>Bacteria</taxon>
        <taxon>Pseudomonadati</taxon>
        <taxon>Bacteroidota</taxon>
        <taxon>Flavobacteriia</taxon>
        <taxon>Flavobacteriales</taxon>
        <taxon>Flavobacteriaceae</taxon>
        <taxon>Gelidibacter</taxon>
    </lineage>
</organism>
<keyword evidence="2" id="KW-1185">Reference proteome</keyword>
<dbReference type="EMBL" id="SDDZ01000016">
    <property type="protein sequence ID" value="RXJ44564.1"/>
    <property type="molecule type" value="Genomic_DNA"/>
</dbReference>
<dbReference type="Proteomes" id="UP000289792">
    <property type="component" value="Unassembled WGS sequence"/>
</dbReference>